<dbReference type="AlphaFoldDB" id="A0A238YB61"/>
<dbReference type="RefSeq" id="WP_089271935.1">
    <property type="nucleotide sequence ID" value="NZ_FZOC01000001.1"/>
</dbReference>
<protein>
    <submittedName>
        <fullName evidence="2">Uncharacterized protein</fullName>
    </submittedName>
</protein>
<keyword evidence="1" id="KW-0732">Signal</keyword>
<dbReference type="EMBL" id="FZOC01000001">
    <property type="protein sequence ID" value="SNR67853.1"/>
    <property type="molecule type" value="Genomic_DNA"/>
</dbReference>
<evidence type="ECO:0000256" key="1">
    <source>
        <dbReference type="SAM" id="SignalP"/>
    </source>
</evidence>
<reference evidence="2 3" key="1">
    <citation type="submission" date="2017-06" db="EMBL/GenBank/DDBJ databases">
        <authorList>
            <person name="Kim H.J."/>
            <person name="Triplett B.A."/>
        </authorList>
    </citation>
    <scope>NUCLEOTIDE SEQUENCE [LARGE SCALE GENOMIC DNA]</scope>
    <source>
        <strain evidence="2 3">DSM 13116</strain>
    </source>
</reference>
<keyword evidence="3" id="KW-1185">Reference proteome</keyword>
<gene>
    <name evidence="2" type="ORF">SAMN04488503_0810</name>
</gene>
<feature type="signal peptide" evidence="1">
    <location>
        <begin position="1"/>
        <end position="20"/>
    </location>
</feature>
<dbReference type="Proteomes" id="UP000198324">
    <property type="component" value="Unassembled WGS sequence"/>
</dbReference>
<evidence type="ECO:0000313" key="2">
    <source>
        <dbReference type="EMBL" id="SNR67853.1"/>
    </source>
</evidence>
<evidence type="ECO:0000313" key="3">
    <source>
        <dbReference type="Proteomes" id="UP000198324"/>
    </source>
</evidence>
<organism evidence="2 3">
    <name type="scientific">Humidesulfovibrio mexicanus</name>
    <dbReference type="NCBI Taxonomy" id="147047"/>
    <lineage>
        <taxon>Bacteria</taxon>
        <taxon>Pseudomonadati</taxon>
        <taxon>Thermodesulfobacteriota</taxon>
        <taxon>Desulfovibrionia</taxon>
        <taxon>Desulfovibrionales</taxon>
        <taxon>Desulfovibrionaceae</taxon>
        <taxon>Humidesulfovibrio</taxon>
    </lineage>
</organism>
<name>A0A238YB61_9BACT</name>
<accession>A0A238YB61</accession>
<feature type="chain" id="PRO_5012376096" evidence="1">
    <location>
        <begin position="21"/>
        <end position="134"/>
    </location>
</feature>
<dbReference type="PROSITE" id="PS51257">
    <property type="entry name" value="PROKAR_LIPOPROTEIN"/>
    <property type="match status" value="1"/>
</dbReference>
<sequence length="134" mass="14008">MPRRLAALLVLLLLAACASATNLRPGPEGPPPGGLTMLYPQKPEAVLEAAIRGLPHIGLHVVEIDPAGRYLLAERGINAMSNGENVGVYIAPSGEGSSVTVVSRRKTATNIGAKDFTMPVHLQLGLVLGRAMPK</sequence>
<proteinExistence type="predicted"/>